<dbReference type="Pfam" id="PF06980">
    <property type="entry name" value="DUF1302"/>
    <property type="match status" value="1"/>
</dbReference>
<dbReference type="InterPro" id="IPR010727">
    <property type="entry name" value="DUF1302"/>
</dbReference>
<evidence type="ECO:0000313" key="1">
    <source>
        <dbReference type="EMBL" id="NMG17517.1"/>
    </source>
</evidence>
<reference evidence="1 2" key="1">
    <citation type="submission" date="2019-12" db="EMBL/GenBank/DDBJ databases">
        <title>Comparative genomics gives insights into the taxonomy of the Azoarcus-Aromatoleum group and reveals separate origins of nif in the plant-associated Azoarcus and non-plant-associated Aromatoleum sub-groups.</title>
        <authorList>
            <person name="Lafos M."/>
            <person name="Maluk M."/>
            <person name="Batista M."/>
            <person name="Junghare M."/>
            <person name="Carmona M."/>
            <person name="Faoro H."/>
            <person name="Cruz L.M."/>
            <person name="Battistoni F."/>
            <person name="De Souza E."/>
            <person name="Pedrosa F."/>
            <person name="Chen W.-M."/>
            <person name="Poole P.S."/>
            <person name="Dixon R.A."/>
            <person name="James E.K."/>
        </authorList>
    </citation>
    <scope>NUCLEOTIDE SEQUENCE [LARGE SCALE GENOMIC DNA]</scope>
    <source>
        <strain evidence="1 2">PbN1</strain>
    </source>
</reference>
<keyword evidence="2" id="KW-1185">Reference proteome</keyword>
<protein>
    <submittedName>
        <fullName evidence="1">DUF1302 family protein</fullName>
    </submittedName>
</protein>
<accession>A0ABX1NZV6</accession>
<organism evidence="1 2">
    <name type="scientific">Aromatoleum bremense</name>
    <dbReference type="NCBI Taxonomy" id="76115"/>
    <lineage>
        <taxon>Bacteria</taxon>
        <taxon>Pseudomonadati</taxon>
        <taxon>Pseudomonadota</taxon>
        <taxon>Betaproteobacteria</taxon>
        <taxon>Rhodocyclales</taxon>
        <taxon>Rhodocyclaceae</taxon>
        <taxon>Aromatoleum</taxon>
    </lineage>
</organism>
<evidence type="ECO:0000313" key="2">
    <source>
        <dbReference type="Proteomes" id="UP000633943"/>
    </source>
</evidence>
<gene>
    <name evidence="1" type="ORF">GPA24_18630</name>
</gene>
<sequence length="568" mass="62088">MEMSRQGEGVARGRIAVAVAAALLAMGGNAVAFEFDTGSAELQVRWDNTVRYNMATRVEGRDDKFGRSAVTDEGTYSFDNGDFVANRFDLLSELDVVYQGKTGFRVSATGWYDAAYDDDSRSNPNAPLVNIPSYEGHQYSRYTKRLYHGPSGELLDAFAFANFDAGEVPVRLKAGRHSVFWGESLFLGGALHSVSYAQMPLDLQKGFATPGVEAKELFRPLNQLSAQAQVTDTLSVAAQYFLQWEAYRYPEGGTYLGPVDFAFNGPDRQFLSPALGFATNGDALEPKDRGEYGVSLRWAPEALDGTLGFYYRRYADKLPQTLLTRVGPGVSRYNLIYADDIDLFGVSLAKNIGGVSVGAELSYRRNTPLNAQVLGISATGLPDRGDTSGPRGDTFHGLVNVLGLIPDTPLFDQASWAAELTWSRWDKVRSGENLFNAVGFAPCEANGTTRPRDLDKWDGCTTKDFWGLGVAFTPTWYQVMPGVDLSAPMTMSLGLSGNAATVFGGNEGNGNYSVGLSADVFQKYRIDLKYIDYFGKYRDNGTAVTTQNGFTTLLKDRGFVSLTLKTTF</sequence>
<dbReference type="Proteomes" id="UP000633943">
    <property type="component" value="Unassembled WGS sequence"/>
</dbReference>
<dbReference type="EMBL" id="WTVP01000084">
    <property type="protein sequence ID" value="NMG17517.1"/>
    <property type="molecule type" value="Genomic_DNA"/>
</dbReference>
<comment type="caution">
    <text evidence="1">The sequence shown here is derived from an EMBL/GenBank/DDBJ whole genome shotgun (WGS) entry which is preliminary data.</text>
</comment>
<proteinExistence type="predicted"/>
<name>A0ABX1NZV6_9RHOO</name>